<gene>
    <name evidence="2" type="ORF">S06H3_47554</name>
</gene>
<name>X1MUT5_9ZZZZ</name>
<sequence>STAGTAADEADGATVGGTDSTAGAALDSTADSTTAGAADTNATAALSEGAPASTAFDEAASP</sequence>
<organism evidence="2">
    <name type="scientific">marine sediment metagenome</name>
    <dbReference type="NCBI Taxonomy" id="412755"/>
    <lineage>
        <taxon>unclassified sequences</taxon>
        <taxon>metagenomes</taxon>
        <taxon>ecological metagenomes</taxon>
    </lineage>
</organism>
<evidence type="ECO:0000313" key="2">
    <source>
        <dbReference type="EMBL" id="GAI35018.1"/>
    </source>
</evidence>
<dbReference type="EMBL" id="BARV01029881">
    <property type="protein sequence ID" value="GAI35018.1"/>
    <property type="molecule type" value="Genomic_DNA"/>
</dbReference>
<feature type="compositionally biased region" description="Low complexity" evidence="1">
    <location>
        <begin position="1"/>
        <end position="47"/>
    </location>
</feature>
<evidence type="ECO:0000256" key="1">
    <source>
        <dbReference type="SAM" id="MobiDB-lite"/>
    </source>
</evidence>
<comment type="caution">
    <text evidence="2">The sequence shown here is derived from an EMBL/GenBank/DDBJ whole genome shotgun (WGS) entry which is preliminary data.</text>
</comment>
<protein>
    <submittedName>
        <fullName evidence="2">Uncharacterized protein</fullName>
    </submittedName>
</protein>
<dbReference type="AlphaFoldDB" id="X1MUT5"/>
<proteinExistence type="predicted"/>
<feature type="region of interest" description="Disordered" evidence="1">
    <location>
        <begin position="1"/>
        <end position="62"/>
    </location>
</feature>
<accession>X1MUT5</accession>
<reference evidence="2" key="1">
    <citation type="journal article" date="2014" name="Front. Microbiol.">
        <title>High frequency of phylogenetically diverse reductive dehalogenase-homologous genes in deep subseafloor sedimentary metagenomes.</title>
        <authorList>
            <person name="Kawai M."/>
            <person name="Futagami T."/>
            <person name="Toyoda A."/>
            <person name="Takaki Y."/>
            <person name="Nishi S."/>
            <person name="Hori S."/>
            <person name="Arai W."/>
            <person name="Tsubouchi T."/>
            <person name="Morono Y."/>
            <person name="Uchiyama I."/>
            <person name="Ito T."/>
            <person name="Fujiyama A."/>
            <person name="Inagaki F."/>
            <person name="Takami H."/>
        </authorList>
    </citation>
    <scope>NUCLEOTIDE SEQUENCE</scope>
    <source>
        <strain evidence="2">Expedition CK06-06</strain>
    </source>
</reference>
<feature type="non-terminal residue" evidence="2">
    <location>
        <position position="1"/>
    </location>
</feature>